<keyword evidence="7" id="KW-0282">Flagellum</keyword>
<dbReference type="RefSeq" id="WP_187672564.1">
    <property type="nucleotide sequence ID" value="NZ_CAJFCI010000071.1"/>
</dbReference>
<keyword evidence="3 6" id="KW-0963">Cytoplasm</keyword>
<keyword evidence="7" id="KW-0966">Cell projection</keyword>
<sequence>MNASTALRQYQAVNTNVMVAEASPHRLVQMLMDGQLSRMAQARGALERGQLASKGELISRAIAIVGGLRGALDMERGGEVAVNLDRLYEYMTRRLVEANATNDLAILDEISQLMRTIKSGWDAIAPLE</sequence>
<keyword evidence="8" id="KW-1185">Reference proteome</keyword>
<dbReference type="NCBIfam" id="TIGR00208">
    <property type="entry name" value="fliS"/>
    <property type="match status" value="1"/>
</dbReference>
<evidence type="ECO:0000313" key="8">
    <source>
        <dbReference type="Proteomes" id="UP000583387"/>
    </source>
</evidence>
<keyword evidence="7" id="KW-0969">Cilium</keyword>
<proteinExistence type="inferred from homology"/>
<keyword evidence="4 6" id="KW-1005">Bacterial flagellum biogenesis</keyword>
<evidence type="ECO:0000256" key="6">
    <source>
        <dbReference type="PIRNR" id="PIRNR039090"/>
    </source>
</evidence>
<dbReference type="Proteomes" id="UP000583387">
    <property type="component" value="Unassembled WGS sequence"/>
</dbReference>
<dbReference type="Gene3D" id="1.20.120.340">
    <property type="entry name" value="Flagellar protein FliS"/>
    <property type="match status" value="1"/>
</dbReference>
<protein>
    <recommendedName>
        <fullName evidence="6">Flagellar secretion chaperone FliS</fullName>
    </recommendedName>
</protein>
<evidence type="ECO:0000256" key="2">
    <source>
        <dbReference type="ARBA" id="ARBA00008787"/>
    </source>
</evidence>
<dbReference type="AlphaFoldDB" id="A0A7U7EQD4"/>
<organism evidence="7 8">
    <name type="scientific">Zestomonas carbonaria</name>
    <dbReference type="NCBI Taxonomy" id="2762745"/>
    <lineage>
        <taxon>Bacteria</taxon>
        <taxon>Pseudomonadati</taxon>
        <taxon>Pseudomonadota</taxon>
        <taxon>Gammaproteobacteria</taxon>
        <taxon>Pseudomonadales</taxon>
        <taxon>Pseudomonadaceae</taxon>
        <taxon>Zestomonas</taxon>
    </lineage>
</organism>
<dbReference type="Pfam" id="PF02561">
    <property type="entry name" value="FliS"/>
    <property type="match status" value="1"/>
</dbReference>
<dbReference type="PANTHER" id="PTHR34773">
    <property type="entry name" value="FLAGELLAR SECRETION CHAPERONE FLIS"/>
    <property type="match status" value="1"/>
</dbReference>
<comment type="similarity">
    <text evidence="2 6">Belongs to the FliS family.</text>
</comment>
<keyword evidence="5" id="KW-0143">Chaperone</keyword>
<dbReference type="SUPFAM" id="SSF101116">
    <property type="entry name" value="Flagellar export chaperone FliS"/>
    <property type="match status" value="1"/>
</dbReference>
<reference evidence="7 8" key="1">
    <citation type="submission" date="2020-08" db="EMBL/GenBank/DDBJ databases">
        <authorList>
            <person name="Criscuolo A."/>
        </authorList>
    </citation>
    <scope>NUCLEOTIDE SEQUENCE [LARGE SCALE GENOMIC DNA]</scope>
    <source>
        <strain evidence="7">CIP111764</strain>
    </source>
</reference>
<evidence type="ECO:0000256" key="3">
    <source>
        <dbReference type="ARBA" id="ARBA00022490"/>
    </source>
</evidence>
<evidence type="ECO:0000256" key="5">
    <source>
        <dbReference type="ARBA" id="ARBA00023186"/>
    </source>
</evidence>
<evidence type="ECO:0000256" key="4">
    <source>
        <dbReference type="ARBA" id="ARBA00022795"/>
    </source>
</evidence>
<dbReference type="PIRSF" id="PIRSF039090">
    <property type="entry name" value="Flis"/>
    <property type="match status" value="1"/>
</dbReference>
<dbReference type="GO" id="GO:0044780">
    <property type="term" value="P:bacterial-type flagellum assembly"/>
    <property type="evidence" value="ECO:0007669"/>
    <property type="project" value="InterPro"/>
</dbReference>
<dbReference type="InterPro" id="IPR036584">
    <property type="entry name" value="FliS_sf"/>
</dbReference>
<comment type="caution">
    <text evidence="7">The sequence shown here is derived from an EMBL/GenBank/DDBJ whole genome shotgun (WGS) entry which is preliminary data.</text>
</comment>
<dbReference type="GO" id="GO:0071973">
    <property type="term" value="P:bacterial-type flagellum-dependent cell motility"/>
    <property type="evidence" value="ECO:0007669"/>
    <property type="project" value="TreeGrafter"/>
</dbReference>
<comment type="subcellular location">
    <subcellularLocation>
        <location evidence="1 6">Cytoplasm</location>
        <location evidence="1 6">Cytosol</location>
    </subcellularLocation>
</comment>
<accession>A0A7U7EQD4</accession>
<gene>
    <name evidence="7" type="primary">fliS_1</name>
    <name evidence="7" type="ORF">PSEWESI4_03559</name>
</gene>
<evidence type="ECO:0000313" key="7">
    <source>
        <dbReference type="EMBL" id="CAD5109263.1"/>
    </source>
</evidence>
<dbReference type="InterPro" id="IPR003713">
    <property type="entry name" value="FliS"/>
</dbReference>
<dbReference type="PANTHER" id="PTHR34773:SF1">
    <property type="entry name" value="FLAGELLAR SECRETION CHAPERONE FLIS"/>
    <property type="match status" value="1"/>
</dbReference>
<dbReference type="GO" id="GO:0005829">
    <property type="term" value="C:cytosol"/>
    <property type="evidence" value="ECO:0007669"/>
    <property type="project" value="UniProtKB-SubCell"/>
</dbReference>
<dbReference type="EMBL" id="CAJFCI010000071">
    <property type="protein sequence ID" value="CAD5109263.1"/>
    <property type="molecule type" value="Genomic_DNA"/>
</dbReference>
<dbReference type="CDD" id="cd16098">
    <property type="entry name" value="FliS"/>
    <property type="match status" value="1"/>
</dbReference>
<evidence type="ECO:0000256" key="1">
    <source>
        <dbReference type="ARBA" id="ARBA00004514"/>
    </source>
</evidence>
<name>A0A7U7EQD4_9GAMM</name>